<reference evidence="3 4" key="1">
    <citation type="submission" date="2019-06" db="EMBL/GenBank/DDBJ databases">
        <title>Genome analyses of bacteria isolated from kimchi.</title>
        <authorList>
            <person name="Lee S."/>
            <person name="Ahn S."/>
            <person name="Roh S."/>
        </authorList>
    </citation>
    <scope>NUCLEOTIDE SEQUENCE [LARGE SCALE GENOMIC DNA]</scope>
    <source>
        <strain evidence="3 4">CBA3625</strain>
    </source>
</reference>
<dbReference type="InterPro" id="IPR005335">
    <property type="entry name" value="Terminase_ssu"/>
</dbReference>
<keyword evidence="2" id="KW-0231">Viral genome packaging</keyword>
<dbReference type="PANTHER" id="PTHR41328">
    <property type="entry name" value="TERMINASE SMALL SUBUNIT-RELATED"/>
    <property type="match status" value="1"/>
</dbReference>
<gene>
    <name evidence="3" type="ORF">FGL83_00455</name>
</gene>
<dbReference type="AlphaFoldDB" id="A0AAP9J9H2"/>
<keyword evidence="4" id="KW-1185">Reference proteome</keyword>
<evidence type="ECO:0000256" key="1">
    <source>
        <dbReference type="ARBA" id="ARBA00022612"/>
    </source>
</evidence>
<evidence type="ECO:0000313" key="3">
    <source>
        <dbReference type="EMBL" id="QEA43266.1"/>
    </source>
</evidence>
<accession>A0AAP9J9H2</accession>
<dbReference type="EMBL" id="CP042387">
    <property type="protein sequence ID" value="QEA43266.1"/>
    <property type="molecule type" value="Genomic_DNA"/>
</dbReference>
<dbReference type="RefSeq" id="WP_147000610.1">
    <property type="nucleotide sequence ID" value="NZ_CP042387.1"/>
</dbReference>
<organism evidence="3 4">
    <name type="scientific">Leuconostoc lactis</name>
    <dbReference type="NCBI Taxonomy" id="1246"/>
    <lineage>
        <taxon>Bacteria</taxon>
        <taxon>Bacillati</taxon>
        <taxon>Bacillota</taxon>
        <taxon>Bacilli</taxon>
        <taxon>Lactobacillales</taxon>
        <taxon>Lactobacillaceae</taxon>
        <taxon>Leuconostoc</taxon>
    </lineage>
</organism>
<name>A0AAP9J9H2_LEULA</name>
<dbReference type="PANTHER" id="PTHR41328:SF2">
    <property type="entry name" value="TERMINASE SMALL SUBUNIT"/>
    <property type="match status" value="1"/>
</dbReference>
<evidence type="ECO:0000256" key="2">
    <source>
        <dbReference type="ARBA" id="ARBA00023219"/>
    </source>
</evidence>
<proteinExistence type="predicted"/>
<dbReference type="Proteomes" id="UP000321298">
    <property type="component" value="Chromosome"/>
</dbReference>
<sequence>MKLTPKQKKFADEYIKSGNITQSAIGAGYSTKTARVIGQENLLKPAIKEYIAERIAEIDKANIADQKEILEFMTRVMRRQESEQVTNVLKKPKVLTISGSDDTEYEKVVNEEVIEVTEIKNSVGDAVRAADLLSKLIKPSKEETSYEDDKARKMKADADMAEARLRLMNDDRVSSDAKIVIVDSWGDEDDTNN</sequence>
<protein>
    <submittedName>
        <fullName evidence="3">Terminase small subunit</fullName>
    </submittedName>
</protein>
<keyword evidence="1" id="KW-1188">Viral release from host cell</keyword>
<dbReference type="Pfam" id="PF03592">
    <property type="entry name" value="Terminase_2"/>
    <property type="match status" value="1"/>
</dbReference>
<dbReference type="Gene3D" id="1.10.10.1400">
    <property type="entry name" value="Terminase, small subunit, N-terminal DNA-binding domain, HTH motif"/>
    <property type="match status" value="1"/>
</dbReference>
<dbReference type="InterPro" id="IPR052404">
    <property type="entry name" value="SPP1-like_terminase"/>
</dbReference>
<dbReference type="GeneID" id="66530644"/>
<evidence type="ECO:0000313" key="4">
    <source>
        <dbReference type="Proteomes" id="UP000321298"/>
    </source>
</evidence>
<dbReference type="GO" id="GO:0051276">
    <property type="term" value="P:chromosome organization"/>
    <property type="evidence" value="ECO:0007669"/>
    <property type="project" value="InterPro"/>
</dbReference>
<dbReference type="Gene3D" id="6.10.140.2160">
    <property type="match status" value="1"/>
</dbReference>
<dbReference type="InterPro" id="IPR038713">
    <property type="entry name" value="Terminase_Gp1_N_sf"/>
</dbReference>